<reference evidence="1 2" key="1">
    <citation type="journal article" date="2019" name="Nat. Ecol. Evol.">
        <title>Megaphylogeny resolves global patterns of mushroom evolution.</title>
        <authorList>
            <person name="Varga T."/>
            <person name="Krizsan K."/>
            <person name="Foldi C."/>
            <person name="Dima B."/>
            <person name="Sanchez-Garcia M."/>
            <person name="Sanchez-Ramirez S."/>
            <person name="Szollosi G.J."/>
            <person name="Szarkandi J.G."/>
            <person name="Papp V."/>
            <person name="Albert L."/>
            <person name="Andreopoulos W."/>
            <person name="Angelini C."/>
            <person name="Antonin V."/>
            <person name="Barry K.W."/>
            <person name="Bougher N.L."/>
            <person name="Buchanan P."/>
            <person name="Buyck B."/>
            <person name="Bense V."/>
            <person name="Catcheside P."/>
            <person name="Chovatia M."/>
            <person name="Cooper J."/>
            <person name="Damon W."/>
            <person name="Desjardin D."/>
            <person name="Finy P."/>
            <person name="Geml J."/>
            <person name="Haridas S."/>
            <person name="Hughes K."/>
            <person name="Justo A."/>
            <person name="Karasinski D."/>
            <person name="Kautmanova I."/>
            <person name="Kiss B."/>
            <person name="Kocsube S."/>
            <person name="Kotiranta H."/>
            <person name="LaButti K.M."/>
            <person name="Lechner B.E."/>
            <person name="Liimatainen K."/>
            <person name="Lipzen A."/>
            <person name="Lukacs Z."/>
            <person name="Mihaltcheva S."/>
            <person name="Morgado L.N."/>
            <person name="Niskanen T."/>
            <person name="Noordeloos M.E."/>
            <person name="Ohm R.A."/>
            <person name="Ortiz-Santana B."/>
            <person name="Ovrebo C."/>
            <person name="Racz N."/>
            <person name="Riley R."/>
            <person name="Savchenko A."/>
            <person name="Shiryaev A."/>
            <person name="Soop K."/>
            <person name="Spirin V."/>
            <person name="Szebenyi C."/>
            <person name="Tomsovsky M."/>
            <person name="Tulloss R.E."/>
            <person name="Uehling J."/>
            <person name="Grigoriev I.V."/>
            <person name="Vagvolgyi C."/>
            <person name="Papp T."/>
            <person name="Martin F.M."/>
            <person name="Miettinen O."/>
            <person name="Hibbett D.S."/>
            <person name="Nagy L.G."/>
        </authorList>
    </citation>
    <scope>NUCLEOTIDE SEQUENCE [LARGE SCALE GENOMIC DNA]</scope>
    <source>
        <strain evidence="1 2">NL-1719</strain>
    </source>
</reference>
<organism evidence="1 2">
    <name type="scientific">Pluteus cervinus</name>
    <dbReference type="NCBI Taxonomy" id="181527"/>
    <lineage>
        <taxon>Eukaryota</taxon>
        <taxon>Fungi</taxon>
        <taxon>Dikarya</taxon>
        <taxon>Basidiomycota</taxon>
        <taxon>Agaricomycotina</taxon>
        <taxon>Agaricomycetes</taxon>
        <taxon>Agaricomycetidae</taxon>
        <taxon>Agaricales</taxon>
        <taxon>Pluteineae</taxon>
        <taxon>Pluteaceae</taxon>
        <taxon>Pluteus</taxon>
    </lineage>
</organism>
<evidence type="ECO:0000313" key="2">
    <source>
        <dbReference type="Proteomes" id="UP000308600"/>
    </source>
</evidence>
<protein>
    <submittedName>
        <fullName evidence="1">Uncharacterized protein</fullName>
    </submittedName>
</protein>
<dbReference type="Proteomes" id="UP000308600">
    <property type="component" value="Unassembled WGS sequence"/>
</dbReference>
<evidence type="ECO:0000313" key="1">
    <source>
        <dbReference type="EMBL" id="TFK71488.1"/>
    </source>
</evidence>
<dbReference type="EMBL" id="ML208297">
    <property type="protein sequence ID" value="TFK71488.1"/>
    <property type="molecule type" value="Genomic_DNA"/>
</dbReference>
<accession>A0ACD3B0D7</accession>
<keyword evidence="2" id="KW-1185">Reference proteome</keyword>
<name>A0ACD3B0D7_9AGAR</name>
<proteinExistence type="predicted"/>
<sequence length="60" mass="6497">MRRFGQEAIVGYVGYARAVSRDCILLSFAAIALLALVLSRFALKSQLFACSNSNSEAGRL</sequence>
<gene>
    <name evidence="1" type="ORF">BDN72DRAFT_837540</name>
</gene>